<evidence type="ECO:0000313" key="2">
    <source>
        <dbReference type="Proteomes" id="UP000019149"/>
    </source>
</evidence>
<keyword evidence="2" id="KW-1185">Reference proteome</keyword>
<accession>W6U794</accession>
<protein>
    <submittedName>
        <fullName evidence="1">Uncharacterized protein</fullName>
    </submittedName>
</protein>
<name>W6U794_ECHGR</name>
<proteinExistence type="predicted"/>
<dbReference type="AlphaFoldDB" id="W6U794"/>
<dbReference type="KEGG" id="egl:EGR_08051"/>
<comment type="caution">
    <text evidence="1">The sequence shown here is derived from an EMBL/GenBank/DDBJ whole genome shotgun (WGS) entry which is preliminary data.</text>
</comment>
<organism evidence="1 2">
    <name type="scientific">Echinococcus granulosus</name>
    <name type="common">Hydatid tapeworm</name>
    <dbReference type="NCBI Taxonomy" id="6210"/>
    <lineage>
        <taxon>Eukaryota</taxon>
        <taxon>Metazoa</taxon>
        <taxon>Spiralia</taxon>
        <taxon>Lophotrochozoa</taxon>
        <taxon>Platyhelminthes</taxon>
        <taxon>Cestoda</taxon>
        <taxon>Eucestoda</taxon>
        <taxon>Cyclophyllidea</taxon>
        <taxon>Taeniidae</taxon>
        <taxon>Echinococcus</taxon>
        <taxon>Echinococcus granulosus group</taxon>
    </lineage>
</organism>
<dbReference type="CTD" id="36343766"/>
<dbReference type="GeneID" id="36343766"/>
<reference evidence="1 2" key="1">
    <citation type="journal article" date="2013" name="Nat. Genet.">
        <title>The genome of the hydatid tapeworm Echinococcus granulosus.</title>
        <authorList>
            <person name="Zheng H."/>
            <person name="Zhang W."/>
            <person name="Zhang L."/>
            <person name="Zhang Z."/>
            <person name="Li J."/>
            <person name="Lu G."/>
            <person name="Zhu Y."/>
            <person name="Wang Y."/>
            <person name="Huang Y."/>
            <person name="Liu J."/>
            <person name="Kang H."/>
            <person name="Chen J."/>
            <person name="Wang L."/>
            <person name="Chen A."/>
            <person name="Yu S."/>
            <person name="Gao Z."/>
            <person name="Jin L."/>
            <person name="Gu W."/>
            <person name="Wang Z."/>
            <person name="Zhao L."/>
            <person name="Shi B."/>
            <person name="Wen H."/>
            <person name="Lin R."/>
            <person name="Jones M.K."/>
            <person name="Brejova B."/>
            <person name="Vinar T."/>
            <person name="Zhao G."/>
            <person name="McManus D.P."/>
            <person name="Chen Z."/>
            <person name="Zhou Y."/>
            <person name="Wang S."/>
        </authorList>
    </citation>
    <scope>NUCLEOTIDE SEQUENCE [LARGE SCALE GENOMIC DNA]</scope>
</reference>
<dbReference type="RefSeq" id="XP_024348299.1">
    <property type="nucleotide sequence ID" value="XM_024497300.1"/>
</dbReference>
<gene>
    <name evidence="1" type="ORF">EGR_08051</name>
</gene>
<dbReference type="Proteomes" id="UP000019149">
    <property type="component" value="Unassembled WGS sequence"/>
</dbReference>
<evidence type="ECO:0000313" key="1">
    <source>
        <dbReference type="EMBL" id="EUB57103.1"/>
    </source>
</evidence>
<sequence>MNAIKVCKKHQCGGMWKTARSNENKSASSTFVFCSSANFFVWMGDTSKKKSGSIAGQQWGWSSRMGQVVPQYFGVLVLEGCFQTRLSNKVYTEPRELIPCDVKAQLLVEMNKLRPLERIFFSKKVVLWVPSTERLEKLFVTVPLNKELQHVFPLFGLTASGGPRTNLSTPKTINKRIVCIIYEITRETRSLIWSGFKVPMKGEEDNEIGDKILGPAFNKNNNKLQFLNTGQGFYEKRCLIVIFLLPKAFLQF</sequence>
<dbReference type="EMBL" id="APAU02000094">
    <property type="protein sequence ID" value="EUB57103.1"/>
    <property type="molecule type" value="Genomic_DNA"/>
</dbReference>